<dbReference type="Proteomes" id="UP000674318">
    <property type="component" value="Unassembled WGS sequence"/>
</dbReference>
<evidence type="ECO:0000313" key="3">
    <source>
        <dbReference type="EMBL" id="KAG5509879.1"/>
    </source>
</evidence>
<feature type="compositionally biased region" description="Basic and acidic residues" evidence="1">
    <location>
        <begin position="373"/>
        <end position="399"/>
    </location>
</feature>
<evidence type="ECO:0000313" key="4">
    <source>
        <dbReference type="Proteomes" id="UP000674318"/>
    </source>
</evidence>
<proteinExistence type="predicted"/>
<feature type="compositionally biased region" description="Polar residues" evidence="1">
    <location>
        <begin position="244"/>
        <end position="263"/>
    </location>
</feature>
<feature type="region of interest" description="Disordered" evidence="1">
    <location>
        <begin position="130"/>
        <end position="159"/>
    </location>
</feature>
<dbReference type="Pfam" id="PF00226">
    <property type="entry name" value="DnaJ"/>
    <property type="match status" value="1"/>
</dbReference>
<feature type="compositionally biased region" description="Polar residues" evidence="1">
    <location>
        <begin position="143"/>
        <end position="159"/>
    </location>
</feature>
<dbReference type="GO" id="GO:0005789">
    <property type="term" value="C:endoplasmic reticulum membrane"/>
    <property type="evidence" value="ECO:0007669"/>
    <property type="project" value="TreeGrafter"/>
</dbReference>
<dbReference type="RefSeq" id="XP_067758886.1">
    <property type="nucleotide sequence ID" value="XM_067903461.1"/>
</dbReference>
<comment type="caution">
    <text evidence="3">The sequence shown here is derived from an EMBL/GenBank/DDBJ whole genome shotgun (WGS) entry which is preliminary data.</text>
</comment>
<dbReference type="PRINTS" id="PR00625">
    <property type="entry name" value="JDOMAIN"/>
</dbReference>
<dbReference type="PANTHER" id="PTHR43908">
    <property type="entry name" value="AT29763P-RELATED"/>
    <property type="match status" value="1"/>
</dbReference>
<feature type="region of interest" description="Disordered" evidence="1">
    <location>
        <begin position="316"/>
        <end position="457"/>
    </location>
</feature>
<dbReference type="InterPro" id="IPR036869">
    <property type="entry name" value="J_dom_sf"/>
</dbReference>
<feature type="compositionally biased region" description="Polar residues" evidence="1">
    <location>
        <begin position="198"/>
        <end position="222"/>
    </location>
</feature>
<evidence type="ECO:0000256" key="1">
    <source>
        <dbReference type="SAM" id="MobiDB-lite"/>
    </source>
</evidence>
<dbReference type="InterPro" id="IPR051100">
    <property type="entry name" value="DnaJ_subfamily_B/C"/>
</dbReference>
<sequence length="621" mass="64646">MDRCYRTLGLNRGAAEADIKRAYRKKALLLHPDRNPNGAEAFKALQDDYEQALAHVKCRGSRVAGAPSFSSPPPPRQPATHAAGAAFWFARAAGTASSPGSVPRPPTPLFTEQELFGDSIPGGWSGVGARCGAPASRDKKANSMRNSEGPTGEMNGNSSALSEEAAAVDARWRRAHGARVPLSAYEASGPVPHPLTPSEMNPPSTAFSSGTAGAQSRASATATGVPPSTKEEWYAFLSREHQWRSTSAEGSSSHTKGAASSTGKGAPSQGGNGCVDQSDKPASGGGGGETVESRAYREATFLERRMKEFLVKKGERAATHARTHSPFGGASPSDDLDADSAATTASAKQSCCHQQSDLHNDTSSGATGDAPEAEQKGSPHHESRKVEVTQRCQPGDDHAATSTNDGGASTHLDDGNNASGPGARSDLSATAQSSASRGGGPLAGDTPPTKQGFLSGSDFDERLKRNAAHRETILDERRLLQGEYLRHHYTPSPEEVAIMSDMEVYLLASLLKNIHGKVERVMAARLERGPCSCCASAPRAHQHLYFTCTHPSICVGCGASGVLKCPICGAARADRSSSLPQPTAFASSLEESNLSSSAAGTSTATDASATCSSPIVADKTV</sequence>
<protein>
    <recommendedName>
        <fullName evidence="2">J domain-containing protein</fullName>
    </recommendedName>
</protein>
<dbReference type="GeneID" id="94293538"/>
<dbReference type="GO" id="GO:0071218">
    <property type="term" value="P:cellular response to misfolded protein"/>
    <property type="evidence" value="ECO:0007669"/>
    <property type="project" value="TreeGrafter"/>
</dbReference>
<dbReference type="GO" id="GO:0030544">
    <property type="term" value="F:Hsp70 protein binding"/>
    <property type="evidence" value="ECO:0007669"/>
    <property type="project" value="TreeGrafter"/>
</dbReference>
<feature type="region of interest" description="Disordered" evidence="1">
    <location>
        <begin position="244"/>
        <end position="292"/>
    </location>
</feature>
<dbReference type="EMBL" id="JAFJZO010000012">
    <property type="protein sequence ID" value="KAG5509879.1"/>
    <property type="molecule type" value="Genomic_DNA"/>
</dbReference>
<dbReference type="OrthoDB" id="376357at2759"/>
<dbReference type="AlphaFoldDB" id="A0A836ID21"/>
<organism evidence="3 4">
    <name type="scientific">Porcisia hertigi</name>
    <dbReference type="NCBI Taxonomy" id="2761500"/>
    <lineage>
        <taxon>Eukaryota</taxon>
        <taxon>Discoba</taxon>
        <taxon>Euglenozoa</taxon>
        <taxon>Kinetoplastea</taxon>
        <taxon>Metakinetoplastina</taxon>
        <taxon>Trypanosomatida</taxon>
        <taxon>Trypanosomatidae</taxon>
        <taxon>Leishmaniinae</taxon>
        <taxon>Porcisia</taxon>
    </lineage>
</organism>
<dbReference type="InterPro" id="IPR001623">
    <property type="entry name" value="DnaJ_domain"/>
</dbReference>
<feature type="domain" description="J" evidence="2">
    <location>
        <begin position="3"/>
        <end position="57"/>
    </location>
</feature>
<dbReference type="SUPFAM" id="SSF46565">
    <property type="entry name" value="Chaperone J-domain"/>
    <property type="match status" value="1"/>
</dbReference>
<feature type="compositionally biased region" description="Polar residues" evidence="1">
    <location>
        <begin position="348"/>
        <end position="366"/>
    </location>
</feature>
<accession>A0A836ID21</accession>
<reference evidence="3 4" key="1">
    <citation type="submission" date="2021-02" db="EMBL/GenBank/DDBJ databases">
        <title>Porcisia hertigi Genome sequencing and assembly.</title>
        <authorList>
            <person name="Almutairi H."/>
            <person name="Gatherer D."/>
        </authorList>
    </citation>
    <scope>NUCLEOTIDE SEQUENCE [LARGE SCALE GENOMIC DNA]</scope>
    <source>
        <strain evidence="3 4">C119</strain>
    </source>
</reference>
<dbReference type="PANTHER" id="PTHR43908:SF3">
    <property type="entry name" value="AT29763P-RELATED"/>
    <property type="match status" value="1"/>
</dbReference>
<dbReference type="CDD" id="cd06257">
    <property type="entry name" value="DnaJ"/>
    <property type="match status" value="1"/>
</dbReference>
<feature type="compositionally biased region" description="Polar residues" evidence="1">
    <location>
        <begin position="427"/>
        <end position="436"/>
    </location>
</feature>
<name>A0A836ID21_9TRYP</name>
<dbReference type="Gene3D" id="1.10.287.110">
    <property type="entry name" value="DnaJ domain"/>
    <property type="match status" value="1"/>
</dbReference>
<dbReference type="KEGG" id="phet:94293538"/>
<evidence type="ECO:0000259" key="2">
    <source>
        <dbReference type="PROSITE" id="PS50076"/>
    </source>
</evidence>
<gene>
    <name evidence="3" type="ORF">JKF63_07524</name>
</gene>
<feature type="region of interest" description="Disordered" evidence="1">
    <location>
        <begin position="185"/>
        <end position="228"/>
    </location>
</feature>
<keyword evidence="4" id="KW-1185">Reference proteome</keyword>
<dbReference type="SMART" id="SM00271">
    <property type="entry name" value="DnaJ"/>
    <property type="match status" value="1"/>
</dbReference>
<dbReference type="PROSITE" id="PS50076">
    <property type="entry name" value="DNAJ_2"/>
    <property type="match status" value="1"/>
</dbReference>